<keyword evidence="1" id="KW-0966">Cell projection</keyword>
<keyword evidence="1" id="KW-0282">Flagellum</keyword>
<accession>A0ABY7JWJ0</accession>
<dbReference type="Proteomes" id="UP001164693">
    <property type="component" value="Chromosome"/>
</dbReference>
<reference evidence="1" key="1">
    <citation type="submission" date="2022-05" db="EMBL/GenBank/DDBJ databases">
        <title>Jatrophihabitans sp. SB3-54 whole genome sequence.</title>
        <authorList>
            <person name="Suh M.K."/>
            <person name="Eom M.K."/>
            <person name="Kim J.S."/>
            <person name="Kim H.S."/>
            <person name="Do H.E."/>
            <person name="Shin Y.K."/>
            <person name="Lee J.-S."/>
        </authorList>
    </citation>
    <scope>NUCLEOTIDE SEQUENCE</scope>
    <source>
        <strain evidence="1">SB3-54</strain>
    </source>
</reference>
<proteinExistence type="predicted"/>
<gene>
    <name evidence="1" type="ORF">M6B22_12970</name>
</gene>
<protein>
    <submittedName>
        <fullName evidence="1">Flagellar protein FlgN</fullName>
    </submittedName>
</protein>
<name>A0ABY7JWJ0_9ACTN</name>
<dbReference type="InterPro" id="IPR007809">
    <property type="entry name" value="FlgN-like"/>
</dbReference>
<keyword evidence="1" id="KW-0969">Cilium</keyword>
<evidence type="ECO:0000313" key="2">
    <source>
        <dbReference type="Proteomes" id="UP001164693"/>
    </source>
</evidence>
<organism evidence="1 2">
    <name type="scientific">Jatrophihabitans cynanchi</name>
    <dbReference type="NCBI Taxonomy" id="2944128"/>
    <lineage>
        <taxon>Bacteria</taxon>
        <taxon>Bacillati</taxon>
        <taxon>Actinomycetota</taxon>
        <taxon>Actinomycetes</taxon>
        <taxon>Jatrophihabitantales</taxon>
        <taxon>Jatrophihabitantaceae</taxon>
        <taxon>Jatrophihabitans</taxon>
    </lineage>
</organism>
<sequence length="173" mass="18925">MLNPRAADPTDHADPFAGVVAVLWSEREILERVLFALTTERLILESGQTRWLARADRQLQDALEVLRTGEVLRSAEVQALADQLNLPFETNLAGLASIAPEPWPYVLNEHRTALRGLVAEIDSATTDIRRLLHAGAQAIGETLDRLGDAFSAYTADGGVATFPARPIFIDEQA</sequence>
<dbReference type="Pfam" id="PF05130">
    <property type="entry name" value="FlgN"/>
    <property type="match status" value="1"/>
</dbReference>
<evidence type="ECO:0000313" key="1">
    <source>
        <dbReference type="EMBL" id="WAX55456.1"/>
    </source>
</evidence>
<dbReference type="RefSeq" id="WP_269441968.1">
    <property type="nucleotide sequence ID" value="NZ_CP097463.1"/>
</dbReference>
<dbReference type="EMBL" id="CP097463">
    <property type="protein sequence ID" value="WAX55456.1"/>
    <property type="molecule type" value="Genomic_DNA"/>
</dbReference>
<keyword evidence="2" id="KW-1185">Reference proteome</keyword>